<feature type="region of interest" description="Disordered" evidence="1">
    <location>
        <begin position="126"/>
        <end position="150"/>
    </location>
</feature>
<name>A0ABD2MN87_9CUCU</name>
<sequence>MDELHRLYCCKAVYKYRLALKIPLMPGRLRHMKFVQPLVRLTATLNSFYYQGPKQFNNMKVPAHNSAKSVEKRELEKAKNNYNGKRCSTIVIDESEIRSPPKIAHEFNKYFVNIRTTMIETIEDPPEDPPFQEIHTKNSLYLSETNEDEI</sequence>
<accession>A0ABD2MN87</accession>
<protein>
    <submittedName>
        <fullName evidence="2">Uncharacterized protein</fullName>
    </submittedName>
</protein>
<evidence type="ECO:0000313" key="2">
    <source>
        <dbReference type="EMBL" id="KAL3267888.1"/>
    </source>
</evidence>
<dbReference type="EMBL" id="JABFTP020000021">
    <property type="protein sequence ID" value="KAL3267888.1"/>
    <property type="molecule type" value="Genomic_DNA"/>
</dbReference>
<evidence type="ECO:0000313" key="3">
    <source>
        <dbReference type="Proteomes" id="UP001516400"/>
    </source>
</evidence>
<dbReference type="AlphaFoldDB" id="A0ABD2MN87"/>
<keyword evidence="3" id="KW-1185">Reference proteome</keyword>
<comment type="caution">
    <text evidence="2">The sequence shown here is derived from an EMBL/GenBank/DDBJ whole genome shotgun (WGS) entry which is preliminary data.</text>
</comment>
<organism evidence="2 3">
    <name type="scientific">Cryptolaemus montrouzieri</name>
    <dbReference type="NCBI Taxonomy" id="559131"/>
    <lineage>
        <taxon>Eukaryota</taxon>
        <taxon>Metazoa</taxon>
        <taxon>Ecdysozoa</taxon>
        <taxon>Arthropoda</taxon>
        <taxon>Hexapoda</taxon>
        <taxon>Insecta</taxon>
        <taxon>Pterygota</taxon>
        <taxon>Neoptera</taxon>
        <taxon>Endopterygota</taxon>
        <taxon>Coleoptera</taxon>
        <taxon>Polyphaga</taxon>
        <taxon>Cucujiformia</taxon>
        <taxon>Coccinelloidea</taxon>
        <taxon>Coccinellidae</taxon>
        <taxon>Scymninae</taxon>
        <taxon>Scymnini</taxon>
        <taxon>Cryptolaemus</taxon>
    </lineage>
</organism>
<dbReference type="Proteomes" id="UP001516400">
    <property type="component" value="Unassembled WGS sequence"/>
</dbReference>
<evidence type="ECO:0000256" key="1">
    <source>
        <dbReference type="SAM" id="MobiDB-lite"/>
    </source>
</evidence>
<reference evidence="2 3" key="1">
    <citation type="journal article" date="2021" name="BMC Biol.">
        <title>Horizontally acquired antibacterial genes associated with adaptive radiation of ladybird beetles.</title>
        <authorList>
            <person name="Li H.S."/>
            <person name="Tang X.F."/>
            <person name="Huang Y.H."/>
            <person name="Xu Z.Y."/>
            <person name="Chen M.L."/>
            <person name="Du X.Y."/>
            <person name="Qiu B.Y."/>
            <person name="Chen P.T."/>
            <person name="Zhang W."/>
            <person name="Slipinski A."/>
            <person name="Escalona H.E."/>
            <person name="Waterhouse R.M."/>
            <person name="Zwick A."/>
            <person name="Pang H."/>
        </authorList>
    </citation>
    <scope>NUCLEOTIDE SEQUENCE [LARGE SCALE GENOMIC DNA]</scope>
    <source>
        <strain evidence="2">SYSU2018</strain>
    </source>
</reference>
<proteinExistence type="predicted"/>
<gene>
    <name evidence="2" type="ORF">HHI36_007029</name>
</gene>